<feature type="non-terminal residue" evidence="2">
    <location>
        <position position="1"/>
    </location>
</feature>
<keyword evidence="3" id="KW-1185">Reference proteome</keyword>
<feature type="region of interest" description="Disordered" evidence="1">
    <location>
        <begin position="72"/>
        <end position="107"/>
    </location>
</feature>
<name>A0ABN9HCG0_9NEOB</name>
<protein>
    <submittedName>
        <fullName evidence="2">Uncharacterized protein</fullName>
    </submittedName>
</protein>
<proteinExistence type="predicted"/>
<feature type="compositionally biased region" description="Basic and acidic residues" evidence="1">
    <location>
        <begin position="83"/>
        <end position="96"/>
    </location>
</feature>
<feature type="region of interest" description="Disordered" evidence="1">
    <location>
        <begin position="1"/>
        <end position="36"/>
    </location>
</feature>
<evidence type="ECO:0000313" key="3">
    <source>
        <dbReference type="Proteomes" id="UP001162483"/>
    </source>
</evidence>
<feature type="compositionally biased region" description="Polar residues" evidence="1">
    <location>
        <begin position="1"/>
        <end position="12"/>
    </location>
</feature>
<dbReference type="EMBL" id="CATNWA010020582">
    <property type="protein sequence ID" value="CAI9619044.1"/>
    <property type="molecule type" value="Genomic_DNA"/>
</dbReference>
<reference evidence="2" key="1">
    <citation type="submission" date="2023-05" db="EMBL/GenBank/DDBJ databases">
        <authorList>
            <person name="Stuckert A."/>
        </authorList>
    </citation>
    <scope>NUCLEOTIDE SEQUENCE</scope>
</reference>
<dbReference type="Proteomes" id="UP001162483">
    <property type="component" value="Unassembled WGS sequence"/>
</dbReference>
<evidence type="ECO:0000313" key="2">
    <source>
        <dbReference type="EMBL" id="CAI9619044.1"/>
    </source>
</evidence>
<organism evidence="2 3">
    <name type="scientific">Staurois parvus</name>
    <dbReference type="NCBI Taxonomy" id="386267"/>
    <lineage>
        <taxon>Eukaryota</taxon>
        <taxon>Metazoa</taxon>
        <taxon>Chordata</taxon>
        <taxon>Craniata</taxon>
        <taxon>Vertebrata</taxon>
        <taxon>Euteleostomi</taxon>
        <taxon>Amphibia</taxon>
        <taxon>Batrachia</taxon>
        <taxon>Anura</taxon>
        <taxon>Neobatrachia</taxon>
        <taxon>Ranoidea</taxon>
        <taxon>Ranidae</taxon>
        <taxon>Staurois</taxon>
    </lineage>
</organism>
<comment type="caution">
    <text evidence="2">The sequence shown here is derived from an EMBL/GenBank/DDBJ whole genome shotgun (WGS) entry which is preliminary data.</text>
</comment>
<evidence type="ECO:0000256" key="1">
    <source>
        <dbReference type="SAM" id="MobiDB-lite"/>
    </source>
</evidence>
<sequence length="107" mass="11135">ISSCQAPPNGISSGLRHGVSQDAESKSQSAFSPGPLMVGMDLVQDWNQVAPLGTPGGGRGVPLRVCARDEPAVKGMTGPIRADGWDDRSRSERDGQMTDLDPSGMDG</sequence>
<accession>A0ABN9HCG0</accession>
<gene>
    <name evidence="2" type="ORF">SPARVUS_LOCUS15775757</name>
</gene>